<keyword evidence="1" id="KW-0175">Coiled coil</keyword>
<evidence type="ECO:0000256" key="1">
    <source>
        <dbReference type="SAM" id="Coils"/>
    </source>
</evidence>
<evidence type="ECO:0000313" key="5">
    <source>
        <dbReference type="Proteomes" id="UP000663846"/>
    </source>
</evidence>
<reference evidence="4" key="1">
    <citation type="submission" date="2021-01" db="EMBL/GenBank/DDBJ databases">
        <authorList>
            <person name="Kaushik A."/>
        </authorList>
    </citation>
    <scope>NUCLEOTIDE SEQUENCE</scope>
    <source>
        <strain evidence="4">AG1-1C</strain>
    </source>
</reference>
<evidence type="ECO:0000313" key="4">
    <source>
        <dbReference type="EMBL" id="CAE6386459.1"/>
    </source>
</evidence>
<dbReference type="EMBL" id="CAJMWS010000259">
    <property type="protein sequence ID" value="CAE6386459.1"/>
    <property type="molecule type" value="Genomic_DNA"/>
</dbReference>
<keyword evidence="3" id="KW-0732">Signal</keyword>
<feature type="coiled-coil region" evidence="1">
    <location>
        <begin position="58"/>
        <end position="85"/>
    </location>
</feature>
<feature type="chain" id="PRO_5034492018" evidence="3">
    <location>
        <begin position="19"/>
        <end position="531"/>
    </location>
</feature>
<name>A0A8H2WJ65_9AGAM</name>
<evidence type="ECO:0000256" key="3">
    <source>
        <dbReference type="SAM" id="SignalP"/>
    </source>
</evidence>
<evidence type="ECO:0000256" key="2">
    <source>
        <dbReference type="SAM" id="MobiDB-lite"/>
    </source>
</evidence>
<protein>
    <submittedName>
        <fullName evidence="4">Uncharacterized protein</fullName>
    </submittedName>
</protein>
<gene>
    <name evidence="4" type="ORF">RDB_LOCUS39847</name>
</gene>
<comment type="caution">
    <text evidence="4">The sequence shown here is derived from an EMBL/GenBank/DDBJ whole genome shotgun (WGS) entry which is preliminary data.</text>
</comment>
<feature type="region of interest" description="Disordered" evidence="2">
    <location>
        <begin position="478"/>
        <end position="531"/>
    </location>
</feature>
<sequence length="531" mass="59123">MAWICAILLGTGILAMRGTLVNNDMRQHLHALVASTLRAIGTRVADLERKTTALEAVSAGNKVQIDSYEKRLDNLEKAKDQAEHSALVAAAASDTQAKHIDYLESLLQVSNAANQVQLPPGVFGEGAGLDDPDVDADNDTIGPLSHADTIMEKNPLLRRVILESLEHLCGVPHFRDLQYLVYPTIPKDHPNWPSSIGPDGKSIPLMRLNLMKPFTEAENWEQIQRLADYVMERGHSLTPEATEILQHTSRRIVLAGCKYRFKYLKGELQRKLKASNEVENRAVGQNTVTTNLLAGNSVAGNEIDPALDSSLMQQYQARIPKHQLVTFAHEPKAQRELLTGEEYEVYREPKYDSFFTPGAQSDDETEYRLDNGQWVKTGKFVSRAPEFESDERRKCRDAVAAIKDPNDRARPVERVRGNLKPGAPRKAESLQWAIREWMVDPETLRAHPEWVTKGLVVGNGIAWGDASEPAVLNARKRARRSNNVSMGAAGPGALAEQARNARRTYKDAQKRAEELQNEVAKEGDHESMAVD</sequence>
<dbReference type="Proteomes" id="UP000663846">
    <property type="component" value="Unassembled WGS sequence"/>
</dbReference>
<dbReference type="AlphaFoldDB" id="A0A8H2WJ65"/>
<proteinExistence type="predicted"/>
<accession>A0A8H2WJ65</accession>
<feature type="compositionally biased region" description="Basic and acidic residues" evidence="2">
    <location>
        <begin position="504"/>
        <end position="531"/>
    </location>
</feature>
<organism evidence="4 5">
    <name type="scientific">Rhizoctonia solani</name>
    <dbReference type="NCBI Taxonomy" id="456999"/>
    <lineage>
        <taxon>Eukaryota</taxon>
        <taxon>Fungi</taxon>
        <taxon>Dikarya</taxon>
        <taxon>Basidiomycota</taxon>
        <taxon>Agaricomycotina</taxon>
        <taxon>Agaricomycetes</taxon>
        <taxon>Cantharellales</taxon>
        <taxon>Ceratobasidiaceae</taxon>
        <taxon>Rhizoctonia</taxon>
    </lineage>
</organism>
<feature type="signal peptide" evidence="3">
    <location>
        <begin position="1"/>
        <end position="18"/>
    </location>
</feature>